<keyword evidence="7 8" id="KW-0472">Membrane</keyword>
<keyword evidence="5 8" id="KW-0812">Transmembrane</keyword>
<keyword evidence="3" id="KW-0813">Transport</keyword>
<keyword evidence="4" id="KW-1003">Cell membrane</keyword>
<feature type="transmembrane region" description="Helical" evidence="8">
    <location>
        <begin position="96"/>
        <end position="117"/>
    </location>
</feature>
<feature type="transmembrane region" description="Helical" evidence="8">
    <location>
        <begin position="242"/>
        <end position="272"/>
    </location>
</feature>
<name>A0A4U0NIS4_9ACTN</name>
<dbReference type="CDD" id="cd06550">
    <property type="entry name" value="TM_ABC_iron-siderophores_like"/>
    <property type="match status" value="1"/>
</dbReference>
<feature type="transmembrane region" description="Helical" evidence="8">
    <location>
        <begin position="67"/>
        <end position="84"/>
    </location>
</feature>
<evidence type="ECO:0000256" key="5">
    <source>
        <dbReference type="ARBA" id="ARBA00022692"/>
    </source>
</evidence>
<dbReference type="OrthoDB" id="9782305at2"/>
<dbReference type="GO" id="GO:0033214">
    <property type="term" value="P:siderophore-iron import into cell"/>
    <property type="evidence" value="ECO:0007669"/>
    <property type="project" value="TreeGrafter"/>
</dbReference>
<feature type="transmembrane region" description="Helical" evidence="8">
    <location>
        <begin position="154"/>
        <end position="175"/>
    </location>
</feature>
<reference evidence="9 10" key="1">
    <citation type="submission" date="2019-04" db="EMBL/GenBank/DDBJ databases">
        <title>Streptomyces piniterrae sp. nov., a heliquinomycin-producing actinomycete isolated from rhizosphere soil of Pinus yunnanensis.</title>
        <authorList>
            <person name="Zhuang X."/>
            <person name="Zhao J."/>
        </authorList>
    </citation>
    <scope>NUCLEOTIDE SEQUENCE [LARGE SCALE GENOMIC DNA]</scope>
    <source>
        <strain evidence="10">jys28</strain>
    </source>
</reference>
<keyword evidence="6 8" id="KW-1133">Transmembrane helix</keyword>
<dbReference type="Gene3D" id="1.10.3470.10">
    <property type="entry name" value="ABC transporter involved in vitamin B12 uptake, BtuC"/>
    <property type="match status" value="1"/>
</dbReference>
<keyword evidence="10" id="KW-1185">Reference proteome</keyword>
<protein>
    <submittedName>
        <fullName evidence="9">Iron ABC transporter permease</fullName>
    </submittedName>
</protein>
<evidence type="ECO:0000313" key="9">
    <source>
        <dbReference type="EMBL" id="TJZ54181.1"/>
    </source>
</evidence>
<sequence>MPTPSNSPQIRLAVGALAVLTLLAVTIAFGLSVGSRALSLSEVLDALAVHRETDASIIVWEQRMPRTLLGVLVGAALGVGGALAQGITRNPLADPALIGVSSGAALAIVLGSFVFGVSSLAPQIALAAVGAAVVGGAVLSLAGYGRGGMAPTSLALVGLSMSALIVAVISVLVLLDAQTLDEYRYWLVGALAGKGTPTLAVVAPVILAGLSTTLLAVRGLDALALGEDVARGLGVSVSRARLLAGFGVVLLTSTAVAAAGPISFVGLVVPHVARAITGPRHGWLLPYAALLGASLLVTADVVGRVVVRPAELQVGVVTALVGAPLVLLLLRKSKVTGAGA</sequence>
<organism evidence="9 10">
    <name type="scientific">Streptomyces piniterrae</name>
    <dbReference type="NCBI Taxonomy" id="2571125"/>
    <lineage>
        <taxon>Bacteria</taxon>
        <taxon>Bacillati</taxon>
        <taxon>Actinomycetota</taxon>
        <taxon>Actinomycetes</taxon>
        <taxon>Kitasatosporales</taxon>
        <taxon>Streptomycetaceae</taxon>
        <taxon>Streptomyces</taxon>
    </lineage>
</organism>
<accession>A0A4U0NIS4</accession>
<dbReference type="PANTHER" id="PTHR30472:SF1">
    <property type="entry name" value="FE(3+) DICITRATE TRANSPORT SYSTEM PERMEASE PROTEIN FECC-RELATED"/>
    <property type="match status" value="1"/>
</dbReference>
<feature type="transmembrane region" description="Helical" evidence="8">
    <location>
        <begin position="196"/>
        <end position="217"/>
    </location>
</feature>
<dbReference type="SUPFAM" id="SSF81345">
    <property type="entry name" value="ABC transporter involved in vitamin B12 uptake, BtuC"/>
    <property type="match status" value="1"/>
</dbReference>
<comment type="subcellular location">
    <subcellularLocation>
        <location evidence="1">Cell membrane</location>
        <topology evidence="1">Multi-pass membrane protein</topology>
    </subcellularLocation>
</comment>
<dbReference type="Proteomes" id="UP000308697">
    <property type="component" value="Unassembled WGS sequence"/>
</dbReference>
<dbReference type="RefSeq" id="WP_136740108.1">
    <property type="nucleotide sequence ID" value="NZ_SUMB01000004.1"/>
</dbReference>
<comment type="caution">
    <text evidence="9">The sequence shown here is derived from an EMBL/GenBank/DDBJ whole genome shotgun (WGS) entry which is preliminary data.</text>
</comment>
<feature type="transmembrane region" description="Helical" evidence="8">
    <location>
        <begin position="312"/>
        <end position="330"/>
    </location>
</feature>
<evidence type="ECO:0000256" key="4">
    <source>
        <dbReference type="ARBA" id="ARBA00022475"/>
    </source>
</evidence>
<evidence type="ECO:0000313" key="10">
    <source>
        <dbReference type="Proteomes" id="UP000308697"/>
    </source>
</evidence>
<dbReference type="InterPro" id="IPR037294">
    <property type="entry name" value="ABC_BtuC-like"/>
</dbReference>
<feature type="transmembrane region" description="Helical" evidence="8">
    <location>
        <begin position="12"/>
        <end position="31"/>
    </location>
</feature>
<dbReference type="AlphaFoldDB" id="A0A4U0NIS4"/>
<proteinExistence type="inferred from homology"/>
<feature type="transmembrane region" description="Helical" evidence="8">
    <location>
        <begin position="124"/>
        <end position="142"/>
    </location>
</feature>
<dbReference type="GO" id="GO:0022857">
    <property type="term" value="F:transmembrane transporter activity"/>
    <property type="evidence" value="ECO:0007669"/>
    <property type="project" value="InterPro"/>
</dbReference>
<evidence type="ECO:0000256" key="2">
    <source>
        <dbReference type="ARBA" id="ARBA00007935"/>
    </source>
</evidence>
<feature type="transmembrane region" description="Helical" evidence="8">
    <location>
        <begin position="284"/>
        <end position="306"/>
    </location>
</feature>
<dbReference type="Pfam" id="PF01032">
    <property type="entry name" value="FecCD"/>
    <property type="match status" value="1"/>
</dbReference>
<gene>
    <name evidence="9" type="ORF">FCH28_13435</name>
</gene>
<dbReference type="GO" id="GO:0005886">
    <property type="term" value="C:plasma membrane"/>
    <property type="evidence" value="ECO:0007669"/>
    <property type="project" value="UniProtKB-SubCell"/>
</dbReference>
<evidence type="ECO:0000256" key="6">
    <source>
        <dbReference type="ARBA" id="ARBA00022989"/>
    </source>
</evidence>
<evidence type="ECO:0000256" key="8">
    <source>
        <dbReference type="SAM" id="Phobius"/>
    </source>
</evidence>
<dbReference type="InterPro" id="IPR000522">
    <property type="entry name" value="ABC_transptr_permease_BtuC"/>
</dbReference>
<evidence type="ECO:0000256" key="7">
    <source>
        <dbReference type="ARBA" id="ARBA00023136"/>
    </source>
</evidence>
<evidence type="ECO:0000256" key="3">
    <source>
        <dbReference type="ARBA" id="ARBA00022448"/>
    </source>
</evidence>
<evidence type="ECO:0000256" key="1">
    <source>
        <dbReference type="ARBA" id="ARBA00004651"/>
    </source>
</evidence>
<dbReference type="FunFam" id="1.10.3470.10:FF:000001">
    <property type="entry name" value="Vitamin B12 ABC transporter permease BtuC"/>
    <property type="match status" value="1"/>
</dbReference>
<dbReference type="EMBL" id="SUMB01000004">
    <property type="protein sequence ID" value="TJZ54181.1"/>
    <property type="molecule type" value="Genomic_DNA"/>
</dbReference>
<comment type="similarity">
    <text evidence="2">Belongs to the binding-protein-dependent transport system permease family. FecCD subfamily.</text>
</comment>
<dbReference type="PANTHER" id="PTHR30472">
    <property type="entry name" value="FERRIC ENTEROBACTIN TRANSPORT SYSTEM PERMEASE PROTEIN"/>
    <property type="match status" value="1"/>
</dbReference>